<protein>
    <submittedName>
        <fullName evidence="1">Uncharacterized protein</fullName>
    </submittedName>
</protein>
<evidence type="ECO:0000313" key="2">
    <source>
        <dbReference type="Proteomes" id="UP000045706"/>
    </source>
</evidence>
<dbReference type="Proteomes" id="UP000045706">
    <property type="component" value="Unassembled WGS sequence"/>
</dbReference>
<sequence>MACQEQDSKALVFSSVVRPAQSTYTATEKFEGQETGFKPLSVGLQVLDKVVPPLWRPLKNLALASIWPTNSTDSISPGAYSIGSSLLYMGPEL</sequence>
<evidence type="ECO:0000313" key="1">
    <source>
        <dbReference type="EMBL" id="CRK49102.1"/>
    </source>
</evidence>
<name>A0A0G4NRI8_VERLO</name>
<gene>
    <name evidence="1" type="ORF">BN1723_008394</name>
</gene>
<reference evidence="2" key="1">
    <citation type="submission" date="2015-05" db="EMBL/GenBank/DDBJ databases">
        <authorList>
            <person name="Fogelqvist Johan"/>
        </authorList>
    </citation>
    <scope>NUCLEOTIDE SEQUENCE [LARGE SCALE GENOMIC DNA]</scope>
</reference>
<organism evidence="1 2">
    <name type="scientific">Verticillium longisporum</name>
    <name type="common">Verticillium dahliae var. longisporum</name>
    <dbReference type="NCBI Taxonomy" id="100787"/>
    <lineage>
        <taxon>Eukaryota</taxon>
        <taxon>Fungi</taxon>
        <taxon>Dikarya</taxon>
        <taxon>Ascomycota</taxon>
        <taxon>Pezizomycotina</taxon>
        <taxon>Sordariomycetes</taxon>
        <taxon>Hypocreomycetidae</taxon>
        <taxon>Glomerellales</taxon>
        <taxon>Plectosphaerellaceae</taxon>
        <taxon>Verticillium</taxon>
    </lineage>
</organism>
<accession>A0A0G4NRI8</accession>
<proteinExistence type="predicted"/>
<dbReference type="AlphaFoldDB" id="A0A0G4NRI8"/>
<dbReference type="EMBL" id="CVQI01038272">
    <property type="protein sequence ID" value="CRK49102.1"/>
    <property type="molecule type" value="Genomic_DNA"/>
</dbReference>